<reference evidence="2 3" key="1">
    <citation type="submission" date="2023-02" db="EMBL/GenBank/DDBJ databases">
        <title>LHISI_Scaffold_Assembly.</title>
        <authorList>
            <person name="Stuart O.P."/>
            <person name="Cleave R."/>
            <person name="Magrath M.J.L."/>
            <person name="Mikheyev A.S."/>
        </authorList>
    </citation>
    <scope>NUCLEOTIDE SEQUENCE [LARGE SCALE GENOMIC DNA]</scope>
    <source>
        <strain evidence="2">Daus_M_001</strain>
        <tissue evidence="2">Leg muscle</tissue>
    </source>
</reference>
<keyword evidence="3" id="KW-1185">Reference proteome</keyword>
<dbReference type="Proteomes" id="UP001159363">
    <property type="component" value="Chromosome X"/>
</dbReference>
<sequence length="85" mass="9940">MCVVLLVGAERLYIVLRSCWVEDCMEPLWCYKSQHFDYHLVLCKVEQTRCGFCEKDGHDFGHCSKHGEEYSRPYCAHCRQGVSYG</sequence>
<evidence type="ECO:0000313" key="2">
    <source>
        <dbReference type="EMBL" id="KAJ8886062.1"/>
    </source>
</evidence>
<feature type="chain" id="PRO_5046145508" evidence="1">
    <location>
        <begin position="18"/>
        <end position="85"/>
    </location>
</feature>
<keyword evidence="1" id="KW-0732">Signal</keyword>
<organism evidence="2 3">
    <name type="scientific">Dryococelus australis</name>
    <dbReference type="NCBI Taxonomy" id="614101"/>
    <lineage>
        <taxon>Eukaryota</taxon>
        <taxon>Metazoa</taxon>
        <taxon>Ecdysozoa</taxon>
        <taxon>Arthropoda</taxon>
        <taxon>Hexapoda</taxon>
        <taxon>Insecta</taxon>
        <taxon>Pterygota</taxon>
        <taxon>Neoptera</taxon>
        <taxon>Polyneoptera</taxon>
        <taxon>Phasmatodea</taxon>
        <taxon>Verophasmatodea</taxon>
        <taxon>Anareolatae</taxon>
        <taxon>Phasmatidae</taxon>
        <taxon>Eurycanthinae</taxon>
        <taxon>Dryococelus</taxon>
    </lineage>
</organism>
<name>A0ABQ9HP07_9NEOP</name>
<evidence type="ECO:0000256" key="1">
    <source>
        <dbReference type="SAM" id="SignalP"/>
    </source>
</evidence>
<gene>
    <name evidence="2" type="ORF">PR048_012268</name>
</gene>
<protein>
    <submittedName>
        <fullName evidence="2">Uncharacterized protein</fullName>
    </submittedName>
</protein>
<comment type="caution">
    <text evidence="2">The sequence shown here is derived from an EMBL/GenBank/DDBJ whole genome shotgun (WGS) entry which is preliminary data.</text>
</comment>
<evidence type="ECO:0000313" key="3">
    <source>
        <dbReference type="Proteomes" id="UP001159363"/>
    </source>
</evidence>
<accession>A0ABQ9HP07</accession>
<dbReference type="EMBL" id="JARBHB010000004">
    <property type="protein sequence ID" value="KAJ8886062.1"/>
    <property type="molecule type" value="Genomic_DNA"/>
</dbReference>
<proteinExistence type="predicted"/>
<feature type="signal peptide" evidence="1">
    <location>
        <begin position="1"/>
        <end position="17"/>
    </location>
</feature>